<organism evidence="2 3">
    <name type="scientific">Nonomuraea wenchangensis</name>
    <dbReference type="NCBI Taxonomy" id="568860"/>
    <lineage>
        <taxon>Bacteria</taxon>
        <taxon>Bacillati</taxon>
        <taxon>Actinomycetota</taxon>
        <taxon>Actinomycetes</taxon>
        <taxon>Streptosporangiales</taxon>
        <taxon>Streptosporangiaceae</taxon>
        <taxon>Nonomuraea</taxon>
    </lineage>
</organism>
<dbReference type="RefSeq" id="WP_091094016.1">
    <property type="nucleotide sequence ID" value="NZ_FOHX01000027.1"/>
</dbReference>
<evidence type="ECO:0000313" key="3">
    <source>
        <dbReference type="Proteomes" id="UP000199361"/>
    </source>
</evidence>
<dbReference type="EMBL" id="FOHX01000027">
    <property type="protein sequence ID" value="SEU46474.1"/>
    <property type="molecule type" value="Genomic_DNA"/>
</dbReference>
<gene>
    <name evidence="2" type="ORF">SAMN05421811_12743</name>
</gene>
<evidence type="ECO:0000313" key="2">
    <source>
        <dbReference type="EMBL" id="SEU46474.1"/>
    </source>
</evidence>
<protein>
    <submittedName>
        <fullName evidence="2">Uncharacterized protein</fullName>
    </submittedName>
</protein>
<sequence length="221" mass="23347">MTSTNPTAFEISEDLRAAVRAALADLNRALEGHTGNNPMLNAYRLPAARATLAEVIAIVDNDGTLYTGPTPTAFAAMDKVSEADRASWYVMPDRAGAAARIAATCEAYGIPADHLIATHAPSHAEIKAMVGSADPLAKMTEIHAEAAKREQERIKAEREKRIKKAVAAARNLTEYGGDPALPFAKAIESGADRAELAQAFTNAGLPVPPEEPAKAKPAPKK</sequence>
<evidence type="ECO:0000256" key="1">
    <source>
        <dbReference type="SAM" id="MobiDB-lite"/>
    </source>
</evidence>
<accession>A0A1I0LW79</accession>
<dbReference type="STRING" id="568860.SAMN05421811_12743"/>
<feature type="region of interest" description="Disordered" evidence="1">
    <location>
        <begin position="201"/>
        <end position="221"/>
    </location>
</feature>
<dbReference type="OrthoDB" id="3534677at2"/>
<proteinExistence type="predicted"/>
<keyword evidence="3" id="KW-1185">Reference proteome</keyword>
<dbReference type="AlphaFoldDB" id="A0A1I0LW79"/>
<name>A0A1I0LW79_9ACTN</name>
<dbReference type="Proteomes" id="UP000199361">
    <property type="component" value="Unassembled WGS sequence"/>
</dbReference>
<reference evidence="2 3" key="1">
    <citation type="submission" date="2016-10" db="EMBL/GenBank/DDBJ databases">
        <authorList>
            <person name="de Groot N.N."/>
        </authorList>
    </citation>
    <scope>NUCLEOTIDE SEQUENCE [LARGE SCALE GENOMIC DNA]</scope>
    <source>
        <strain evidence="2 3">CGMCC 4.5598</strain>
    </source>
</reference>